<dbReference type="AlphaFoldDB" id="A0A941DSI4"/>
<dbReference type="PROSITE" id="PS00430">
    <property type="entry name" value="TONB_DEPENDENT_REC_1"/>
    <property type="match status" value="1"/>
</dbReference>
<evidence type="ECO:0000313" key="2">
    <source>
        <dbReference type="EMBL" id="MBR7783241.1"/>
    </source>
</evidence>
<feature type="chain" id="PRO_5037351049" description="DUF5666 domain-containing protein" evidence="1">
    <location>
        <begin position="23"/>
        <end position="139"/>
    </location>
</feature>
<evidence type="ECO:0000256" key="1">
    <source>
        <dbReference type="SAM" id="SignalP"/>
    </source>
</evidence>
<keyword evidence="3" id="KW-1185">Reference proteome</keyword>
<accession>A0A941DSI4</accession>
<protein>
    <recommendedName>
        <fullName evidence="4">DUF5666 domain-containing protein</fullName>
    </recommendedName>
</protein>
<organism evidence="2 3">
    <name type="scientific">Undibacterium luofuense</name>
    <dbReference type="NCBI Taxonomy" id="2828733"/>
    <lineage>
        <taxon>Bacteria</taxon>
        <taxon>Pseudomonadati</taxon>
        <taxon>Pseudomonadota</taxon>
        <taxon>Betaproteobacteria</taxon>
        <taxon>Burkholderiales</taxon>
        <taxon>Oxalobacteraceae</taxon>
        <taxon>Undibacterium</taxon>
    </lineage>
</organism>
<dbReference type="Proteomes" id="UP000680067">
    <property type="component" value="Unassembled WGS sequence"/>
</dbReference>
<sequence>MVFSVRIVSVITAIALSTSAVAADRLSEASGQSSQAASFGTALVVAGSLTMVKASGYLVVQTAQKTGDSVVVVAKASGDAASVTLKLSGNVIKEATITSGTIIEVTVVASGYLLVVSGEALAFIPNEAGQALLHHRRVQ</sequence>
<dbReference type="InterPro" id="IPR010916">
    <property type="entry name" value="TonB_box_CS"/>
</dbReference>
<reference evidence="2" key="1">
    <citation type="submission" date="2021-04" db="EMBL/GenBank/DDBJ databases">
        <title>novel species isolated from subtropical streams in China.</title>
        <authorList>
            <person name="Lu H."/>
        </authorList>
    </citation>
    <scope>NUCLEOTIDE SEQUENCE</scope>
    <source>
        <strain evidence="2">LFS511W</strain>
    </source>
</reference>
<evidence type="ECO:0008006" key="4">
    <source>
        <dbReference type="Google" id="ProtNLM"/>
    </source>
</evidence>
<name>A0A941DSI4_9BURK</name>
<dbReference type="RefSeq" id="WP_212688523.1">
    <property type="nucleotide sequence ID" value="NZ_JAGSPN010000010.1"/>
</dbReference>
<keyword evidence="1" id="KW-0732">Signal</keyword>
<gene>
    <name evidence="2" type="ORF">KDM89_13895</name>
</gene>
<comment type="caution">
    <text evidence="2">The sequence shown here is derived from an EMBL/GenBank/DDBJ whole genome shotgun (WGS) entry which is preliminary data.</text>
</comment>
<evidence type="ECO:0000313" key="3">
    <source>
        <dbReference type="Proteomes" id="UP000680067"/>
    </source>
</evidence>
<feature type="signal peptide" evidence="1">
    <location>
        <begin position="1"/>
        <end position="22"/>
    </location>
</feature>
<proteinExistence type="predicted"/>
<dbReference type="EMBL" id="JAGSPN010000010">
    <property type="protein sequence ID" value="MBR7783241.1"/>
    <property type="molecule type" value="Genomic_DNA"/>
</dbReference>